<comment type="similarity">
    <text evidence="1 3">Belongs to the DapA family.</text>
</comment>
<proteinExistence type="inferred from homology"/>
<dbReference type="Proteomes" id="UP000204551">
    <property type="component" value="Chromosome"/>
</dbReference>
<organism evidence="5 6">
    <name type="scientific">Arenibacter algicola</name>
    <dbReference type="NCBI Taxonomy" id="616991"/>
    <lineage>
        <taxon>Bacteria</taxon>
        <taxon>Pseudomonadati</taxon>
        <taxon>Bacteroidota</taxon>
        <taxon>Flavobacteriia</taxon>
        <taxon>Flavobacteriales</taxon>
        <taxon>Flavobacteriaceae</taxon>
        <taxon>Arenibacter</taxon>
    </lineage>
</organism>
<feature type="active site" description="Schiff-base intermediate with substrate" evidence="4">
    <location>
        <position position="168"/>
    </location>
</feature>
<feature type="active site" description="Proton donor/acceptor" evidence="4">
    <location>
        <position position="140"/>
    </location>
</feature>
<dbReference type="KEGG" id="aalg:AREALGSMS7_01171"/>
<dbReference type="AlphaFoldDB" id="A0A221UU75"/>
<dbReference type="PANTHER" id="PTHR12128:SF66">
    <property type="entry name" value="4-HYDROXY-2-OXOGLUTARATE ALDOLASE, MITOCHONDRIAL"/>
    <property type="match status" value="1"/>
</dbReference>
<dbReference type="EC" id="4.3.3.7" evidence="5"/>
<evidence type="ECO:0000256" key="1">
    <source>
        <dbReference type="ARBA" id="ARBA00007592"/>
    </source>
</evidence>
<keyword evidence="2 3" id="KW-0456">Lyase</keyword>
<dbReference type="Pfam" id="PF00701">
    <property type="entry name" value="DHDPS"/>
    <property type="match status" value="1"/>
</dbReference>
<dbReference type="SMART" id="SM01130">
    <property type="entry name" value="DHDPS"/>
    <property type="match status" value="1"/>
</dbReference>
<dbReference type="GO" id="GO:0008840">
    <property type="term" value="F:4-hydroxy-tetrahydrodipicolinate synthase activity"/>
    <property type="evidence" value="ECO:0007669"/>
    <property type="project" value="UniProtKB-EC"/>
</dbReference>
<dbReference type="PIRSF" id="PIRSF001365">
    <property type="entry name" value="DHDPS"/>
    <property type="match status" value="1"/>
</dbReference>
<protein>
    <submittedName>
        <fullName evidence="5">4-hydroxy-tetrahydrodipicolinate synthase</fullName>
        <ecNumber evidence="5">4.3.3.7</ecNumber>
    </submittedName>
</protein>
<dbReference type="RefSeq" id="WP_093977600.1">
    <property type="nucleotide sequence ID" value="NZ_CP022515.1"/>
</dbReference>
<reference evidence="5 6" key="1">
    <citation type="submission" date="2017-07" db="EMBL/GenBank/DDBJ databases">
        <title>Genome Sequence of Arenibacter algicola Strain SMS7 Isolated from a culture of the Diatom Skeletonema marinoi.</title>
        <authorList>
            <person name="Topel M."/>
            <person name="Pinder M.I.M."/>
            <person name="Johansson O.N."/>
            <person name="Kourtchenko O."/>
            <person name="Godhe A."/>
            <person name="Clarke A.K."/>
        </authorList>
    </citation>
    <scope>NUCLEOTIDE SEQUENCE [LARGE SCALE GENOMIC DNA]</scope>
    <source>
        <strain evidence="5 6">SMS7</strain>
    </source>
</reference>
<dbReference type="InterPro" id="IPR002220">
    <property type="entry name" value="DapA-like"/>
</dbReference>
<dbReference type="SUPFAM" id="SSF51569">
    <property type="entry name" value="Aldolase"/>
    <property type="match status" value="1"/>
</dbReference>
<dbReference type="InterPro" id="IPR013785">
    <property type="entry name" value="Aldolase_TIM"/>
</dbReference>
<evidence type="ECO:0000256" key="4">
    <source>
        <dbReference type="PIRSR" id="PIRSR001365-1"/>
    </source>
</evidence>
<accession>A0A221UU75</accession>
<evidence type="ECO:0000313" key="6">
    <source>
        <dbReference type="Proteomes" id="UP000204551"/>
    </source>
</evidence>
<name>A0A221UU75_9FLAO</name>
<gene>
    <name evidence="5" type="ORF">AREALGSMS7_01171</name>
</gene>
<evidence type="ECO:0000256" key="3">
    <source>
        <dbReference type="PIRNR" id="PIRNR001365"/>
    </source>
</evidence>
<dbReference type="EMBL" id="CP022515">
    <property type="protein sequence ID" value="ASO04646.1"/>
    <property type="molecule type" value="Genomic_DNA"/>
</dbReference>
<evidence type="ECO:0000313" key="5">
    <source>
        <dbReference type="EMBL" id="ASO04646.1"/>
    </source>
</evidence>
<evidence type="ECO:0000256" key="2">
    <source>
        <dbReference type="ARBA" id="ARBA00023239"/>
    </source>
</evidence>
<dbReference type="PANTHER" id="PTHR12128">
    <property type="entry name" value="DIHYDRODIPICOLINATE SYNTHASE"/>
    <property type="match status" value="1"/>
</dbReference>
<dbReference type="CDD" id="cd00408">
    <property type="entry name" value="DHDPS-like"/>
    <property type="match status" value="1"/>
</dbReference>
<sequence length="318" mass="35747">MNQLPTGLWPVMLTPFKDDNSIDIDGIKNLTEFYIAAGADGLFANCLSSEMFQLTDEERLLVTKTVVATANTRVPVIATGSFSAEINTSASFIKQLYDLGVAAAVISTSQPCNELETDEEFKMKMENLMDQTGNIPLGLYECPVPYKRLVSSETLKWLAESGRFYYHKDTSCILDCIKEKIKAVEGTNLGIYNAHVPTGVESIRLGARGLSPIAANLYPELFSYLLKNLNDTGKQQEIEHLNNVLDIMDTIIHHNYPFTAKLFLQNRGLGITRNGRIPRLAMSTHDYNKLDAIMREFRQLSEELEIDIIQFKHKEITL</sequence>
<dbReference type="Gene3D" id="3.20.20.70">
    <property type="entry name" value="Aldolase class I"/>
    <property type="match status" value="1"/>
</dbReference>